<name>A0ABW3FU28_9PSEU</name>
<dbReference type="InterPro" id="IPR011610">
    <property type="entry name" value="SAM_mthyl_Trfase_ML2640-like"/>
</dbReference>
<keyword evidence="3 6" id="KW-0489">Methyltransferase</keyword>
<keyword evidence="5 6" id="KW-0949">S-adenosyl-L-methionine</keyword>
<dbReference type="SUPFAM" id="SSF53335">
    <property type="entry name" value="S-adenosyl-L-methionine-dependent methyltransferases"/>
    <property type="match status" value="1"/>
</dbReference>
<evidence type="ECO:0000256" key="2">
    <source>
        <dbReference type="ARBA" id="ARBA00008138"/>
    </source>
</evidence>
<reference evidence="8" key="1">
    <citation type="journal article" date="2019" name="Int. J. Syst. Evol. Microbiol.">
        <title>The Global Catalogue of Microorganisms (GCM) 10K type strain sequencing project: providing services to taxonomists for standard genome sequencing and annotation.</title>
        <authorList>
            <consortium name="The Broad Institute Genomics Platform"/>
            <consortium name="The Broad Institute Genome Sequencing Center for Infectious Disease"/>
            <person name="Wu L."/>
            <person name="Ma J."/>
        </authorList>
    </citation>
    <scope>NUCLEOTIDE SEQUENCE [LARGE SCALE GENOMIC DNA]</scope>
    <source>
        <strain evidence="8">CCUG 56401</strain>
    </source>
</reference>
<dbReference type="EC" id="2.1.1.-" evidence="6"/>
<comment type="function">
    <text evidence="1 6">Exhibits S-adenosyl-L-methionine-dependent methyltransferase activity.</text>
</comment>
<protein>
    <recommendedName>
        <fullName evidence="6">S-adenosyl-L-methionine-dependent methyltransferase</fullName>
        <ecNumber evidence="6">2.1.1.-</ecNumber>
    </recommendedName>
</protein>
<dbReference type="InterPro" id="IPR007213">
    <property type="entry name" value="Ppm1/Ppm2/Tcmp"/>
</dbReference>
<evidence type="ECO:0000256" key="6">
    <source>
        <dbReference type="RuleBase" id="RU362030"/>
    </source>
</evidence>
<keyword evidence="4" id="KW-0808">Transferase</keyword>
<proteinExistence type="inferred from homology"/>
<dbReference type="EMBL" id="JBHTIW010000016">
    <property type="protein sequence ID" value="MFD0921841.1"/>
    <property type="molecule type" value="Genomic_DNA"/>
</dbReference>
<dbReference type="GO" id="GO:0032259">
    <property type="term" value="P:methylation"/>
    <property type="evidence" value="ECO:0007669"/>
    <property type="project" value="UniProtKB-KW"/>
</dbReference>
<dbReference type="Proteomes" id="UP001597018">
    <property type="component" value="Unassembled WGS sequence"/>
</dbReference>
<dbReference type="PANTHER" id="PTHR43619:SF2">
    <property type="entry name" value="S-ADENOSYL-L-METHIONINE-DEPENDENT METHYLTRANSFERASES SUPERFAMILY PROTEIN"/>
    <property type="match status" value="1"/>
</dbReference>
<gene>
    <name evidence="7" type="ORF">ACFQ16_19025</name>
</gene>
<evidence type="ECO:0000256" key="4">
    <source>
        <dbReference type="ARBA" id="ARBA00022679"/>
    </source>
</evidence>
<keyword evidence="8" id="KW-1185">Reference proteome</keyword>
<sequence length="301" mass="33682">MPRHDNDRWDIVSSVGLTALMVAGGRAIESKRPDALIRDPFADALVSSTGGDLPVPTRLPHPGRDDDAEFEGIWSFTATHMGVRTRFFDDFFRQAWEDGVSQAVVLASGLDARAWRLDWPDGFAVYEIDQPKVLEYKEQVLAREGAHPRCAWHAVPIDLREDWPAALQQAGFDPSRPTAWLAEGLLPYLPDHAEERLFAAVHSLSAPGSRVAVEHIRSISALMDSNLERYQEITKQFGIEIDELVYDNDGRPDPDARLAELGWQAECSLGSELAERYGRPLDGALGDMPRQQRYVTARLPR</sequence>
<dbReference type="PANTHER" id="PTHR43619">
    <property type="entry name" value="S-ADENOSYL-L-METHIONINE-DEPENDENT METHYLTRANSFERASE YKTD-RELATED"/>
    <property type="match status" value="1"/>
</dbReference>
<accession>A0ABW3FU28</accession>
<dbReference type="Pfam" id="PF04072">
    <property type="entry name" value="LCM"/>
    <property type="match status" value="1"/>
</dbReference>
<evidence type="ECO:0000313" key="7">
    <source>
        <dbReference type="EMBL" id="MFD0921841.1"/>
    </source>
</evidence>
<dbReference type="Gene3D" id="3.40.50.150">
    <property type="entry name" value="Vaccinia Virus protein VP39"/>
    <property type="match status" value="1"/>
</dbReference>
<dbReference type="InterPro" id="IPR029063">
    <property type="entry name" value="SAM-dependent_MTases_sf"/>
</dbReference>
<evidence type="ECO:0000256" key="1">
    <source>
        <dbReference type="ARBA" id="ARBA00003907"/>
    </source>
</evidence>
<dbReference type="GO" id="GO:0008168">
    <property type="term" value="F:methyltransferase activity"/>
    <property type="evidence" value="ECO:0007669"/>
    <property type="project" value="UniProtKB-KW"/>
</dbReference>
<comment type="caution">
    <text evidence="7">The sequence shown here is derived from an EMBL/GenBank/DDBJ whole genome shotgun (WGS) entry which is preliminary data.</text>
</comment>
<dbReference type="RefSeq" id="WP_263253207.1">
    <property type="nucleotide sequence ID" value="NZ_BAABLT010000051.1"/>
</dbReference>
<evidence type="ECO:0000256" key="3">
    <source>
        <dbReference type="ARBA" id="ARBA00022603"/>
    </source>
</evidence>
<dbReference type="NCBIfam" id="TIGR00027">
    <property type="entry name" value="mthyl_TIGR00027"/>
    <property type="match status" value="1"/>
</dbReference>
<evidence type="ECO:0000256" key="5">
    <source>
        <dbReference type="ARBA" id="ARBA00022691"/>
    </source>
</evidence>
<comment type="similarity">
    <text evidence="2 6">Belongs to the UPF0677 family.</text>
</comment>
<organism evidence="7 8">
    <name type="scientific">Saccharopolyspora rosea</name>
    <dbReference type="NCBI Taxonomy" id="524884"/>
    <lineage>
        <taxon>Bacteria</taxon>
        <taxon>Bacillati</taxon>
        <taxon>Actinomycetota</taxon>
        <taxon>Actinomycetes</taxon>
        <taxon>Pseudonocardiales</taxon>
        <taxon>Pseudonocardiaceae</taxon>
        <taxon>Saccharopolyspora</taxon>
    </lineage>
</organism>
<evidence type="ECO:0000313" key="8">
    <source>
        <dbReference type="Proteomes" id="UP001597018"/>
    </source>
</evidence>